<protein>
    <recommendedName>
        <fullName evidence="4">DUF2946 domain-containing protein</fullName>
    </recommendedName>
</protein>
<accession>A0ABY8BLS8</accession>
<organism evidence="2 3">
    <name type="scientific">Afipia carboxydohydrogena</name>
    <name type="common">Pseudomonas carboxydohydrogena</name>
    <dbReference type="NCBI Taxonomy" id="290"/>
    <lineage>
        <taxon>Bacteria</taxon>
        <taxon>Pseudomonadati</taxon>
        <taxon>Pseudomonadota</taxon>
        <taxon>Alphaproteobacteria</taxon>
        <taxon>Hyphomicrobiales</taxon>
        <taxon>Nitrobacteraceae</taxon>
        <taxon>Afipia</taxon>
    </lineage>
</organism>
<dbReference type="Proteomes" id="UP001213907">
    <property type="component" value="Chromosome"/>
</dbReference>
<gene>
    <name evidence="2" type="ORF">AFIC_002408</name>
</gene>
<feature type="signal peptide" evidence="1">
    <location>
        <begin position="1"/>
        <end position="20"/>
    </location>
</feature>
<name>A0ABY8BLS8_AFICR</name>
<keyword evidence="1" id="KW-0732">Signal</keyword>
<evidence type="ECO:0000313" key="3">
    <source>
        <dbReference type="Proteomes" id="UP001213907"/>
    </source>
</evidence>
<evidence type="ECO:0008006" key="4">
    <source>
        <dbReference type="Google" id="ProtNLM"/>
    </source>
</evidence>
<evidence type="ECO:0000256" key="1">
    <source>
        <dbReference type="SAM" id="SignalP"/>
    </source>
</evidence>
<feature type="chain" id="PRO_5046762401" description="DUF2946 domain-containing protein" evidence="1">
    <location>
        <begin position="21"/>
        <end position="119"/>
    </location>
</feature>
<proteinExistence type="predicted"/>
<keyword evidence="3" id="KW-1185">Reference proteome</keyword>
<reference evidence="2 3" key="1">
    <citation type="submission" date="2022-11" db="EMBL/GenBank/DDBJ databases">
        <authorList>
            <person name="Siebert D."/>
            <person name="Busche T."/>
            <person name="Saydam E."/>
            <person name="Kalinowski J."/>
            <person name="Ruckert C."/>
            <person name="Blombach B."/>
        </authorList>
    </citation>
    <scope>NUCLEOTIDE SEQUENCE [LARGE SCALE GENOMIC DNA]</scope>
    <source>
        <strain evidence="2 3">DSM 1083</strain>
    </source>
</reference>
<sequence length="119" mass="12203">MTWVRSKAKRLSLLALFALAMQIGLSFGHTHVAAWSADRTQVASSSSTGGTSDHNDAADAICAICVTTAMAASGLHAAAPVLPLPASFATVAFAPFALKDTPRARAAAFHSRGPPLSLT</sequence>
<dbReference type="RefSeq" id="WP_275246477.1">
    <property type="nucleotide sequence ID" value="NZ_BAABDX010000001.1"/>
</dbReference>
<dbReference type="EMBL" id="CP113162">
    <property type="protein sequence ID" value="WEF50853.1"/>
    <property type="molecule type" value="Genomic_DNA"/>
</dbReference>
<evidence type="ECO:0000313" key="2">
    <source>
        <dbReference type="EMBL" id="WEF50853.1"/>
    </source>
</evidence>